<dbReference type="RefSeq" id="WP_074755257.1">
    <property type="nucleotide sequence ID" value="NZ_FOGJ01000007.1"/>
</dbReference>
<dbReference type="Pfam" id="PF00534">
    <property type="entry name" value="Glycos_transf_1"/>
    <property type="match status" value="1"/>
</dbReference>
<organism evidence="3 4">
    <name type="scientific">Butyrivibrio fibrisolvens</name>
    <dbReference type="NCBI Taxonomy" id="831"/>
    <lineage>
        <taxon>Bacteria</taxon>
        <taxon>Bacillati</taxon>
        <taxon>Bacillota</taxon>
        <taxon>Clostridia</taxon>
        <taxon>Lachnospirales</taxon>
        <taxon>Lachnospiraceae</taxon>
        <taxon>Butyrivibrio</taxon>
    </lineage>
</organism>
<evidence type="ECO:0000259" key="2">
    <source>
        <dbReference type="Pfam" id="PF13439"/>
    </source>
</evidence>
<dbReference type="PANTHER" id="PTHR12526">
    <property type="entry name" value="GLYCOSYLTRANSFERASE"/>
    <property type="match status" value="1"/>
</dbReference>
<sequence length="409" mass="45952">MSHAKTGKKHIAMYIGSLHKGGAEHVMVNLAEYFWSRGYHVTLVTTYISDNEYEVPHASWKVLDQDLIPHQDDDRDIVDAIVVYKQRQKRIVDLHGGLEGGIDRVFTAIDDTGLGRAKAFALRFKTLQNVWRQIKPNLILSFIGKNNIMAIMTAKHLHIPVVVSVRAKFEMEYPSRSMMMAMKYSFPKAAGIVLQSKGAASQLSDRLKKKVTVLPNSINPDFIRDPYQGDRDKTIVTVGRIDENKNHKLIVDSFAAIKDVYPDYKLLIYGDGPDRDKLTGYVSDKGLSDRVLFKGSVPDVADKIERAGMFVLSSDMEGMPNALIEAMSLGLPCITTDCMYDTSELIQDDINGIVVPKGDIASMTRAMKKMIDDNEYARRLGNKASEIQNEVAPDVINRKWEDYFAGIMK</sequence>
<dbReference type="AlphaFoldDB" id="A0A1H9Q919"/>
<proteinExistence type="predicted"/>
<evidence type="ECO:0000259" key="1">
    <source>
        <dbReference type="Pfam" id="PF00534"/>
    </source>
</evidence>
<name>A0A1H9Q919_BUTFI</name>
<dbReference type="OrthoDB" id="9787617at2"/>
<gene>
    <name evidence="3" type="ORF">SAMN04487884_10760</name>
</gene>
<dbReference type="Proteomes" id="UP000182584">
    <property type="component" value="Unassembled WGS sequence"/>
</dbReference>
<dbReference type="GO" id="GO:0016757">
    <property type="term" value="F:glycosyltransferase activity"/>
    <property type="evidence" value="ECO:0007669"/>
    <property type="project" value="InterPro"/>
</dbReference>
<dbReference type="InterPro" id="IPR001296">
    <property type="entry name" value="Glyco_trans_1"/>
</dbReference>
<dbReference type="SUPFAM" id="SSF53756">
    <property type="entry name" value="UDP-Glycosyltransferase/glycogen phosphorylase"/>
    <property type="match status" value="1"/>
</dbReference>
<accession>A0A1H9Q919</accession>
<protein>
    <submittedName>
        <fullName evidence="3">Glycosyltransferase involved in cell wall bisynthesis</fullName>
    </submittedName>
</protein>
<keyword evidence="3" id="KW-0808">Transferase</keyword>
<evidence type="ECO:0000313" key="3">
    <source>
        <dbReference type="EMBL" id="SER56389.1"/>
    </source>
</evidence>
<dbReference type="InterPro" id="IPR028098">
    <property type="entry name" value="Glyco_trans_4-like_N"/>
</dbReference>
<evidence type="ECO:0000313" key="4">
    <source>
        <dbReference type="Proteomes" id="UP000182584"/>
    </source>
</evidence>
<feature type="domain" description="Glycosyltransferase subfamily 4-like N-terminal" evidence="2">
    <location>
        <begin position="21"/>
        <end position="221"/>
    </location>
</feature>
<reference evidence="3 4" key="1">
    <citation type="submission" date="2016-10" db="EMBL/GenBank/DDBJ databases">
        <authorList>
            <person name="de Groot N.N."/>
        </authorList>
    </citation>
    <scope>NUCLEOTIDE SEQUENCE [LARGE SCALE GENOMIC DNA]</scope>
    <source>
        <strain evidence="3 4">AR40</strain>
    </source>
</reference>
<dbReference type="Pfam" id="PF13439">
    <property type="entry name" value="Glyco_transf_4"/>
    <property type="match status" value="1"/>
</dbReference>
<dbReference type="EMBL" id="FOGJ01000007">
    <property type="protein sequence ID" value="SER56389.1"/>
    <property type="molecule type" value="Genomic_DNA"/>
</dbReference>
<feature type="domain" description="Glycosyl transferase family 1" evidence="1">
    <location>
        <begin position="230"/>
        <end position="385"/>
    </location>
</feature>
<dbReference type="Gene3D" id="3.40.50.2000">
    <property type="entry name" value="Glycogen Phosphorylase B"/>
    <property type="match status" value="2"/>
</dbReference>